<dbReference type="Proteomes" id="UP001056291">
    <property type="component" value="Chromosome"/>
</dbReference>
<dbReference type="InterPro" id="IPR058163">
    <property type="entry name" value="LysR-type_TF_proteobact-type"/>
</dbReference>
<comment type="similarity">
    <text evidence="1">Belongs to the LysR transcriptional regulatory family.</text>
</comment>
<accession>A0ABY4VY30</accession>
<dbReference type="InterPro" id="IPR005119">
    <property type="entry name" value="LysR_subst-bd"/>
</dbReference>
<protein>
    <submittedName>
        <fullName evidence="6">LysR substrate-binding domain-containing protein</fullName>
    </submittedName>
</protein>
<dbReference type="EMBL" id="CP098747">
    <property type="protein sequence ID" value="USG59534.1"/>
    <property type="molecule type" value="Genomic_DNA"/>
</dbReference>
<keyword evidence="7" id="KW-1185">Reference proteome</keyword>
<evidence type="ECO:0000256" key="4">
    <source>
        <dbReference type="ARBA" id="ARBA00023163"/>
    </source>
</evidence>
<dbReference type="Pfam" id="PF03466">
    <property type="entry name" value="LysR_substrate"/>
    <property type="match status" value="1"/>
</dbReference>
<dbReference type="Pfam" id="PF00126">
    <property type="entry name" value="HTH_1"/>
    <property type="match status" value="1"/>
</dbReference>
<dbReference type="InterPro" id="IPR036388">
    <property type="entry name" value="WH-like_DNA-bd_sf"/>
</dbReference>
<evidence type="ECO:0000313" key="7">
    <source>
        <dbReference type="Proteomes" id="UP001056291"/>
    </source>
</evidence>
<dbReference type="SUPFAM" id="SSF53850">
    <property type="entry name" value="Periplasmic binding protein-like II"/>
    <property type="match status" value="1"/>
</dbReference>
<dbReference type="PROSITE" id="PS50931">
    <property type="entry name" value="HTH_LYSR"/>
    <property type="match status" value="1"/>
</dbReference>
<feature type="domain" description="HTH lysR-type" evidence="5">
    <location>
        <begin position="1"/>
        <end position="60"/>
    </location>
</feature>
<evidence type="ECO:0000259" key="5">
    <source>
        <dbReference type="PROSITE" id="PS50931"/>
    </source>
</evidence>
<dbReference type="InterPro" id="IPR036390">
    <property type="entry name" value="WH_DNA-bd_sf"/>
</dbReference>
<keyword evidence="4" id="KW-0804">Transcription</keyword>
<dbReference type="PANTHER" id="PTHR30537:SF26">
    <property type="entry name" value="GLYCINE CLEAVAGE SYSTEM TRANSCRIPTIONAL ACTIVATOR"/>
    <property type="match status" value="1"/>
</dbReference>
<evidence type="ECO:0000256" key="3">
    <source>
        <dbReference type="ARBA" id="ARBA00023125"/>
    </source>
</evidence>
<dbReference type="Gene3D" id="3.40.190.10">
    <property type="entry name" value="Periplasmic binding protein-like II"/>
    <property type="match status" value="2"/>
</dbReference>
<gene>
    <name evidence="6" type="ORF">NBZ79_10070</name>
</gene>
<dbReference type="Gene3D" id="1.10.10.10">
    <property type="entry name" value="Winged helix-like DNA-binding domain superfamily/Winged helix DNA-binding domain"/>
    <property type="match status" value="1"/>
</dbReference>
<dbReference type="SUPFAM" id="SSF46785">
    <property type="entry name" value="Winged helix' DNA-binding domain"/>
    <property type="match status" value="1"/>
</dbReference>
<keyword evidence="3" id="KW-0238">DNA-binding</keyword>
<evidence type="ECO:0000313" key="6">
    <source>
        <dbReference type="EMBL" id="USG59534.1"/>
    </source>
</evidence>
<evidence type="ECO:0000256" key="1">
    <source>
        <dbReference type="ARBA" id="ARBA00009437"/>
    </source>
</evidence>
<dbReference type="CDD" id="cd08432">
    <property type="entry name" value="PBP2_GcdR_TrpI_HvrB_AmpR_like"/>
    <property type="match status" value="1"/>
</dbReference>
<dbReference type="InterPro" id="IPR000847">
    <property type="entry name" value="LysR_HTH_N"/>
</dbReference>
<dbReference type="PANTHER" id="PTHR30537">
    <property type="entry name" value="HTH-TYPE TRANSCRIPTIONAL REGULATOR"/>
    <property type="match status" value="1"/>
</dbReference>
<dbReference type="RefSeq" id="WP_251932255.1">
    <property type="nucleotide sequence ID" value="NZ_CP098747.1"/>
</dbReference>
<proteinExistence type="inferred from homology"/>
<reference evidence="6" key="1">
    <citation type="submission" date="2022-06" db="EMBL/GenBank/DDBJ databases">
        <title>Sneathiella actinostolidae sp. nov., isolated from a sea anemonein the Western Pacific Ocean.</title>
        <authorList>
            <person name="Wei M.J."/>
        </authorList>
    </citation>
    <scope>NUCLEOTIDE SEQUENCE</scope>
    <source>
        <strain evidence="6">PHK-P5</strain>
    </source>
</reference>
<sequence>MTLRIQDLYTFFVVARAGAMQQAANELRVTPGAISQRIASIEDRYGKRLFSRSRKGVELTKAGQDLWSDIDASFSKIEKANNAHFGRNSEQQIRISATPTFAYSCLVPRLGEFTDKYPKLNITIETDKRLVDLRSEPIDLAIRHGLGDYVGYQSEWLSSPELIVVGSPSLLQRGRPINDAIDCLGYRLLRDTTAICSDWQLWCEARGIDERKALYGPSFEDDYLIVKAAVEGQGLALLSDVYVSEQLKTKQLVKACDAAWPTHFAYYAVALPVTFERPAVKIFVQWLKAIAAEDISSIR</sequence>
<keyword evidence="2" id="KW-0805">Transcription regulation</keyword>
<organism evidence="6 7">
    <name type="scientific">Sneathiella marina</name>
    <dbReference type="NCBI Taxonomy" id="2950108"/>
    <lineage>
        <taxon>Bacteria</taxon>
        <taxon>Pseudomonadati</taxon>
        <taxon>Pseudomonadota</taxon>
        <taxon>Alphaproteobacteria</taxon>
        <taxon>Sneathiellales</taxon>
        <taxon>Sneathiellaceae</taxon>
        <taxon>Sneathiella</taxon>
    </lineage>
</organism>
<name>A0ABY4VY30_9PROT</name>
<evidence type="ECO:0000256" key="2">
    <source>
        <dbReference type="ARBA" id="ARBA00023015"/>
    </source>
</evidence>